<dbReference type="Pfam" id="PF10431">
    <property type="entry name" value="ClpB_D2-small"/>
    <property type="match status" value="1"/>
</dbReference>
<protein>
    <submittedName>
        <fullName evidence="8">ATP-dependent Clp protease ATP-binding subunit ClpA</fullName>
    </submittedName>
</protein>
<dbReference type="Pfam" id="PF00004">
    <property type="entry name" value="AAA"/>
    <property type="match status" value="1"/>
</dbReference>
<evidence type="ECO:0000256" key="5">
    <source>
        <dbReference type="PROSITE-ProRule" id="PRU01251"/>
    </source>
</evidence>
<dbReference type="SUPFAM" id="SSF52540">
    <property type="entry name" value="P-loop containing nucleoside triphosphate hydrolases"/>
    <property type="match status" value="2"/>
</dbReference>
<evidence type="ECO:0000313" key="9">
    <source>
        <dbReference type="Proteomes" id="UP000266178"/>
    </source>
</evidence>
<keyword evidence="3 8" id="KW-0067">ATP-binding</keyword>
<dbReference type="EMBL" id="QWLB01000023">
    <property type="protein sequence ID" value="RIH92182.1"/>
    <property type="molecule type" value="Genomic_DNA"/>
</dbReference>
<dbReference type="FunFam" id="3.40.50.300:FF:000025">
    <property type="entry name" value="ATP-dependent Clp protease subunit"/>
    <property type="match status" value="1"/>
</dbReference>
<dbReference type="Pfam" id="PF17871">
    <property type="entry name" value="AAA_lid_9"/>
    <property type="match status" value="1"/>
</dbReference>
<dbReference type="Gene3D" id="1.10.1780.10">
    <property type="entry name" value="Clp, N-terminal domain"/>
    <property type="match status" value="1"/>
</dbReference>
<dbReference type="GO" id="GO:0043335">
    <property type="term" value="P:protein unfolding"/>
    <property type="evidence" value="ECO:0007669"/>
    <property type="project" value="InterPro"/>
</dbReference>
<dbReference type="GO" id="GO:0034605">
    <property type="term" value="P:cellular response to heat"/>
    <property type="evidence" value="ECO:0007669"/>
    <property type="project" value="TreeGrafter"/>
</dbReference>
<name>A0A399FBA1_9DEIN</name>
<evidence type="ECO:0000256" key="6">
    <source>
        <dbReference type="SAM" id="MobiDB-lite"/>
    </source>
</evidence>
<dbReference type="Pfam" id="PF02861">
    <property type="entry name" value="Clp_N"/>
    <property type="match status" value="1"/>
</dbReference>
<keyword evidence="1 5" id="KW-0677">Repeat</keyword>
<dbReference type="RefSeq" id="WP_119357335.1">
    <property type="nucleotide sequence ID" value="NZ_BJXM01000001.1"/>
</dbReference>
<dbReference type="GO" id="GO:0005737">
    <property type="term" value="C:cytoplasm"/>
    <property type="evidence" value="ECO:0007669"/>
    <property type="project" value="TreeGrafter"/>
</dbReference>
<dbReference type="SUPFAM" id="SSF81923">
    <property type="entry name" value="Double Clp-N motif"/>
    <property type="match status" value="1"/>
</dbReference>
<dbReference type="InterPro" id="IPR019489">
    <property type="entry name" value="Clp_ATPase_C"/>
</dbReference>
<dbReference type="InterPro" id="IPR013461">
    <property type="entry name" value="ClpA"/>
</dbReference>
<dbReference type="CDD" id="cd19499">
    <property type="entry name" value="RecA-like_ClpB_Hsp104-like"/>
    <property type="match status" value="1"/>
</dbReference>
<comment type="caution">
    <text evidence="8">The sequence shown here is derived from an EMBL/GenBank/DDBJ whole genome shotgun (WGS) entry which is preliminary data.</text>
</comment>
<organism evidence="8 9">
    <name type="scientific">Meiothermus granaticius NBRC 107808</name>
    <dbReference type="NCBI Taxonomy" id="1227551"/>
    <lineage>
        <taxon>Bacteria</taxon>
        <taxon>Thermotogati</taxon>
        <taxon>Deinococcota</taxon>
        <taxon>Deinococci</taxon>
        <taxon>Thermales</taxon>
        <taxon>Thermaceae</taxon>
        <taxon>Meiothermus</taxon>
    </lineage>
</organism>
<dbReference type="InterPro" id="IPR003959">
    <property type="entry name" value="ATPase_AAA_core"/>
</dbReference>
<dbReference type="PANTHER" id="PTHR11638">
    <property type="entry name" value="ATP-DEPENDENT CLP PROTEASE"/>
    <property type="match status" value="1"/>
</dbReference>
<proteinExistence type="predicted"/>
<dbReference type="Proteomes" id="UP000266178">
    <property type="component" value="Unassembled WGS sequence"/>
</dbReference>
<reference evidence="8 9" key="1">
    <citation type="submission" date="2018-08" db="EMBL/GenBank/DDBJ databases">
        <title>Meiothermus granaticius genome AF-68 sequencing project.</title>
        <authorList>
            <person name="Da Costa M.S."/>
            <person name="Albuquerque L."/>
            <person name="Raposo P."/>
            <person name="Froufe H.J.C."/>
            <person name="Barroso C.S."/>
            <person name="Egas C."/>
        </authorList>
    </citation>
    <scope>NUCLEOTIDE SEQUENCE [LARGE SCALE GENOMIC DNA]</scope>
    <source>
        <strain evidence="8 9">AF-68</strain>
    </source>
</reference>
<keyword evidence="8" id="KW-0645">Protease</keyword>
<evidence type="ECO:0000256" key="4">
    <source>
        <dbReference type="ARBA" id="ARBA00023186"/>
    </source>
</evidence>
<dbReference type="InterPro" id="IPR036628">
    <property type="entry name" value="Clp_N_dom_sf"/>
</dbReference>
<dbReference type="Pfam" id="PF07724">
    <property type="entry name" value="AAA_2"/>
    <property type="match status" value="1"/>
</dbReference>
<keyword evidence="4" id="KW-0143">Chaperone</keyword>
<dbReference type="OrthoDB" id="9803641at2"/>
<dbReference type="PROSITE" id="PS00871">
    <property type="entry name" value="CLPAB_2"/>
    <property type="match status" value="1"/>
</dbReference>
<dbReference type="InterPro" id="IPR027417">
    <property type="entry name" value="P-loop_NTPase"/>
</dbReference>
<feature type="compositionally biased region" description="Low complexity" evidence="6">
    <location>
        <begin position="139"/>
        <end position="154"/>
    </location>
</feature>
<evidence type="ECO:0000256" key="2">
    <source>
        <dbReference type="ARBA" id="ARBA00022741"/>
    </source>
</evidence>
<evidence type="ECO:0000313" key="8">
    <source>
        <dbReference type="EMBL" id="RIH92182.1"/>
    </source>
</evidence>
<evidence type="ECO:0000256" key="3">
    <source>
        <dbReference type="ARBA" id="ARBA00022840"/>
    </source>
</evidence>
<keyword evidence="8" id="KW-0378">Hydrolase</keyword>
<dbReference type="PANTHER" id="PTHR11638:SF111">
    <property type="entry name" value="ATP-DEPENDENT CLP PROTEASE ATP-BINDING SUBUNIT CLPA"/>
    <property type="match status" value="1"/>
</dbReference>
<keyword evidence="9" id="KW-1185">Reference proteome</keyword>
<dbReference type="GO" id="GO:0005524">
    <property type="term" value="F:ATP binding"/>
    <property type="evidence" value="ECO:0007669"/>
    <property type="project" value="UniProtKB-KW"/>
</dbReference>
<dbReference type="PRINTS" id="PR00300">
    <property type="entry name" value="CLPPROTEASEA"/>
</dbReference>
<dbReference type="NCBIfam" id="TIGR02639">
    <property type="entry name" value="ClpA"/>
    <property type="match status" value="1"/>
</dbReference>
<accession>A0A399FBA1</accession>
<evidence type="ECO:0000256" key="1">
    <source>
        <dbReference type="ARBA" id="ARBA00022737"/>
    </source>
</evidence>
<dbReference type="PROSITE" id="PS51903">
    <property type="entry name" value="CLP_R"/>
    <property type="match status" value="1"/>
</dbReference>
<feature type="domain" description="Clp R" evidence="7">
    <location>
        <begin position="1"/>
        <end position="144"/>
    </location>
</feature>
<dbReference type="InterPro" id="IPR041546">
    <property type="entry name" value="ClpA/ClpB_AAA_lid"/>
</dbReference>
<dbReference type="GO" id="GO:0016887">
    <property type="term" value="F:ATP hydrolysis activity"/>
    <property type="evidence" value="ECO:0007669"/>
    <property type="project" value="InterPro"/>
</dbReference>
<keyword evidence="2" id="KW-0547">Nucleotide-binding</keyword>
<dbReference type="Gene3D" id="1.10.8.60">
    <property type="match status" value="2"/>
</dbReference>
<dbReference type="GO" id="GO:0006508">
    <property type="term" value="P:proteolysis"/>
    <property type="evidence" value="ECO:0007669"/>
    <property type="project" value="UniProtKB-KW"/>
</dbReference>
<dbReference type="InterPro" id="IPR001270">
    <property type="entry name" value="ClpA/B"/>
</dbReference>
<dbReference type="AlphaFoldDB" id="A0A399FBA1"/>
<dbReference type="GO" id="GO:0008233">
    <property type="term" value="F:peptidase activity"/>
    <property type="evidence" value="ECO:0007669"/>
    <property type="project" value="UniProtKB-KW"/>
</dbReference>
<feature type="region of interest" description="Disordered" evidence="6">
    <location>
        <begin position="138"/>
        <end position="165"/>
    </location>
</feature>
<dbReference type="CDD" id="cd00009">
    <property type="entry name" value="AAA"/>
    <property type="match status" value="1"/>
</dbReference>
<gene>
    <name evidence="8" type="primary">clpA</name>
    <name evidence="8" type="ORF">Mgrana_01850</name>
</gene>
<dbReference type="InterPro" id="IPR028299">
    <property type="entry name" value="ClpA/B_CS2"/>
</dbReference>
<dbReference type="InterPro" id="IPR004176">
    <property type="entry name" value="Clp_R_N"/>
</dbReference>
<sequence>MDTPLTPTLEQSLRRALSLAQQYGHEYAGLEHLLLALLDDPDAARVLRSCKVDLAALRATLEESLLQLETRPGAEPEPTLAFSRVIQRAIAQMRSAGRDQASGANVLVSIFDERQSAAYALLETFGLTRLDVLSAISRGSTPSGTTPQPAGQPTPEEEGGTATDPLQAYCSNLTAKAQSGELDPLIGREAELERILTVLSRRQKNNPLLVGDPGVGKTALVEGLAQRIVEEAVPEKLLGAEVFALDIGSLLAGTRFRGDFEERVKAVMQALEHRANAILFIDEIHTIVGAGSTTGSTVDASNLLKPALTGKLRCIGATTFGEYKHFEKDRAIARRFQKIDVPEPSPEDAVKILHGLRSRLETHHGLPYTDEALRRAVELAARHLLERRLPDSALDVLDEAGAAQALKPAHERAKEIGAAEVEATVARIARIPPTHLSREDEVVLQNLEAELKGAVYGQDSAVAEVASAIKLARAGLRDPQKPIGAYLFSGPTGVGKTELARQLAASLGVSLLRFDMSEYMEKHSVSRLIGAPPGYVGFDQGGLLTDAVLQHPHCVVLLDEIEKAHPDLFSVLLQVMDYGKLTDHNGKAVDFRNVVLIMTTNAGAAEASETRVGFLGGTKQEATDEALKRMFTPEFRNRLDAIVHFAALSPAVMRQIVEKFLRQLEAQLAERRVRLNLTEAALQWLCEKGYDPLMGARPLARVIQEHIKKPLADLLLFGGLKNGGQLTLGVQGGELELQVS</sequence>
<dbReference type="SMART" id="SM01086">
    <property type="entry name" value="ClpB_D2-small"/>
    <property type="match status" value="1"/>
</dbReference>
<dbReference type="InterPro" id="IPR003593">
    <property type="entry name" value="AAA+_ATPase"/>
</dbReference>
<dbReference type="Gene3D" id="3.40.50.300">
    <property type="entry name" value="P-loop containing nucleotide triphosphate hydrolases"/>
    <property type="match status" value="2"/>
</dbReference>
<evidence type="ECO:0000259" key="7">
    <source>
        <dbReference type="PROSITE" id="PS51903"/>
    </source>
</evidence>
<dbReference type="InterPro" id="IPR050130">
    <property type="entry name" value="ClpA_ClpB"/>
</dbReference>
<dbReference type="SMART" id="SM00382">
    <property type="entry name" value="AAA"/>
    <property type="match status" value="2"/>
</dbReference>